<dbReference type="GO" id="GO:1990592">
    <property type="term" value="P:protein K69-linked ufmylation"/>
    <property type="evidence" value="ECO:0007669"/>
    <property type="project" value="TreeGrafter"/>
</dbReference>
<gene>
    <name evidence="7" type="ORF">LOD99_14974</name>
</gene>
<dbReference type="InterPro" id="IPR056579">
    <property type="entry name" value="Ufl1_N"/>
</dbReference>
<evidence type="ECO:0000259" key="6">
    <source>
        <dbReference type="Pfam" id="PF25041"/>
    </source>
</evidence>
<protein>
    <submittedName>
        <fullName evidence="7">E3 UFM1-protein ligase 1 isoform X2</fullName>
    </submittedName>
</protein>
<dbReference type="EMBL" id="JAKMXF010000066">
    <property type="protein sequence ID" value="KAI6659303.1"/>
    <property type="molecule type" value="Genomic_DNA"/>
</dbReference>
<evidence type="ECO:0000256" key="2">
    <source>
        <dbReference type="ARBA" id="ARBA00022679"/>
    </source>
</evidence>
<comment type="caution">
    <text evidence="7">The sequence shown here is derived from an EMBL/GenBank/DDBJ whole genome shotgun (WGS) entry which is preliminary data.</text>
</comment>
<dbReference type="GO" id="GO:0016874">
    <property type="term" value="F:ligase activity"/>
    <property type="evidence" value="ECO:0007669"/>
    <property type="project" value="UniProtKB-KW"/>
</dbReference>
<keyword evidence="8" id="KW-1185">Reference proteome</keyword>
<dbReference type="Pfam" id="PF23659">
    <property type="entry name" value="UFL1"/>
    <property type="match status" value="1"/>
</dbReference>
<dbReference type="AlphaFoldDB" id="A0AAV7KEL7"/>
<sequence length="767" mass="88597">MATNEWTDVHALQDMLHQVQNAPEPPRLSEQNCVEIIQKIIKLNLIELIHTLDGKEYLTHEQLFKEIREETLAQGGRVSLLSLQTNLNVDIGYIQKFTSDLSKQDNQWLIIQGDFINRRYLDKWSEELNDNLQEAGILSITDICTHHNFTKDFVLNQIQQRLGHSIQGHIEHHNADVVFTDGYLERQKSSIRGILNATTQPLKVQTILKRTMKEEKLFHSILTQLLTSGEIKGTIRGSLDKELFIPNFYIEAQEKWIDSSIQANGYTDYERLLKSGIPDPISYVQKNYDTITYFQLRKQFGKNAVQLDVENFKLILLDSCCISNQLLSQIEANIENTLTSGEWVDIVSIAPPVFNQQDCIMLLQLIASQISNNVQFKLFSETAVVSELFLENLPSKFDDVIEAKVQRITASCSYLNELFQVLTGRVSKFKVVYSASKPKKGKGKGKRKVHEQEDELSNQYVYPELEFMNSIEISRYLPRYIQEISPDFREELAAYLEQPLTSHFHSMLLDSIKSKTKGQLSSTDIYNQLTMCWYHLAIFKQAIDEAIGIPGEIFTRYLLSSICSEITNLLLYLLIKDFCNEPINDPKTFTEAKRMKLISLLNEKQKPLMVQLSKSLHGKEIDIFFLTMDKIFEHKAFSIKLDYPNTKKRKSIISGLIDTFEEQLKEEKDFATILHLATVISYTKVTGLVLHSPGKGVPHILDFLANNIPEEKIRVLKKCQSLIIKKMIHMRENDKWDNVQDFEQETQRLNQELIVSTEEVISMIFWH</sequence>
<keyword evidence="2" id="KW-0808">Transferase</keyword>
<reference evidence="7 8" key="1">
    <citation type="journal article" date="2023" name="BMC Biol.">
        <title>The compact genome of the sponge Oopsacas minuta (Hexactinellida) is lacking key metazoan core genes.</title>
        <authorList>
            <person name="Santini S."/>
            <person name="Schenkelaars Q."/>
            <person name="Jourda C."/>
            <person name="Duchesne M."/>
            <person name="Belahbib H."/>
            <person name="Rocher C."/>
            <person name="Selva M."/>
            <person name="Riesgo A."/>
            <person name="Vervoort M."/>
            <person name="Leys S.P."/>
            <person name="Kodjabachian L."/>
            <person name="Le Bivic A."/>
            <person name="Borchiellini C."/>
            <person name="Claverie J.M."/>
            <person name="Renard E."/>
        </authorList>
    </citation>
    <scope>NUCLEOTIDE SEQUENCE [LARGE SCALE GENOMIC DNA]</scope>
    <source>
        <strain evidence="7">SPO-2</strain>
    </source>
</reference>
<dbReference type="GO" id="GO:0032434">
    <property type="term" value="P:regulation of proteasomal ubiquitin-dependent protein catabolic process"/>
    <property type="evidence" value="ECO:0007669"/>
    <property type="project" value="TreeGrafter"/>
</dbReference>
<comment type="similarity">
    <text evidence="1">Belongs to the UFL1 family.</text>
</comment>
<organism evidence="7 8">
    <name type="scientific">Oopsacas minuta</name>
    <dbReference type="NCBI Taxonomy" id="111878"/>
    <lineage>
        <taxon>Eukaryota</taxon>
        <taxon>Metazoa</taxon>
        <taxon>Porifera</taxon>
        <taxon>Hexactinellida</taxon>
        <taxon>Hexasterophora</taxon>
        <taxon>Lyssacinosida</taxon>
        <taxon>Leucopsacidae</taxon>
        <taxon>Oopsacas</taxon>
    </lineage>
</organism>
<dbReference type="PANTHER" id="PTHR31057:SF0">
    <property type="entry name" value="E3 UFM1-PROTEIN LIGASE 1"/>
    <property type="match status" value="1"/>
</dbReference>
<feature type="domain" description="E3 UFM1-protein ligase 1-like" evidence="5">
    <location>
        <begin position="528"/>
        <end position="637"/>
    </location>
</feature>
<dbReference type="PANTHER" id="PTHR31057">
    <property type="entry name" value="E3 UFM1-PROTEIN LIGASE 1"/>
    <property type="match status" value="1"/>
</dbReference>
<dbReference type="InterPro" id="IPR056580">
    <property type="entry name" value="Ufl1_dom"/>
</dbReference>
<dbReference type="InterPro" id="IPR018611">
    <property type="entry name" value="Ufl1"/>
</dbReference>
<proteinExistence type="inferred from homology"/>
<evidence type="ECO:0000259" key="5">
    <source>
        <dbReference type="Pfam" id="PF23659"/>
    </source>
</evidence>
<dbReference type="Pfam" id="PF25870">
    <property type="entry name" value="WHD_UFL1_5th"/>
    <property type="match status" value="1"/>
</dbReference>
<dbReference type="GO" id="GO:0034976">
    <property type="term" value="P:response to endoplasmic reticulum stress"/>
    <property type="evidence" value="ECO:0007669"/>
    <property type="project" value="TreeGrafter"/>
</dbReference>
<dbReference type="Proteomes" id="UP001165289">
    <property type="component" value="Unassembled WGS sequence"/>
</dbReference>
<keyword evidence="3" id="KW-0833">Ubl conjugation pathway</keyword>
<dbReference type="GO" id="GO:0061666">
    <property type="term" value="F:UFM1 ligase activity"/>
    <property type="evidence" value="ECO:0007669"/>
    <property type="project" value="InterPro"/>
</dbReference>
<keyword evidence="7" id="KW-0436">Ligase</keyword>
<evidence type="ECO:0000256" key="1">
    <source>
        <dbReference type="ARBA" id="ARBA00010789"/>
    </source>
</evidence>
<feature type="domain" description="E3 UFM1-protein ligase-like C-terminal" evidence="6">
    <location>
        <begin position="659"/>
        <end position="760"/>
    </location>
</feature>
<evidence type="ECO:0000256" key="3">
    <source>
        <dbReference type="ARBA" id="ARBA00022786"/>
    </source>
</evidence>
<accession>A0AAV7KEL7</accession>
<dbReference type="Pfam" id="PF25041">
    <property type="entry name" value="UFL1_C"/>
    <property type="match status" value="1"/>
</dbReference>
<evidence type="ECO:0000259" key="4">
    <source>
        <dbReference type="Pfam" id="PF09743"/>
    </source>
</evidence>
<name>A0AAV7KEL7_9METZ</name>
<dbReference type="GO" id="GO:0005789">
    <property type="term" value="C:endoplasmic reticulum membrane"/>
    <property type="evidence" value="ECO:0007669"/>
    <property type="project" value="TreeGrafter"/>
</dbReference>
<dbReference type="Pfam" id="PF09743">
    <property type="entry name" value="E3_UFM1_ligase"/>
    <property type="match status" value="1"/>
</dbReference>
<evidence type="ECO:0000313" key="7">
    <source>
        <dbReference type="EMBL" id="KAI6659303.1"/>
    </source>
</evidence>
<feature type="domain" description="E3 UFM1-protein ligase 1-like N-terminal" evidence="4">
    <location>
        <begin position="8"/>
        <end position="284"/>
    </location>
</feature>
<dbReference type="InterPro" id="IPR056761">
    <property type="entry name" value="Ufl1-like_C"/>
</dbReference>
<evidence type="ECO:0000313" key="8">
    <source>
        <dbReference type="Proteomes" id="UP001165289"/>
    </source>
</evidence>